<evidence type="ECO:0000313" key="5">
    <source>
        <dbReference type="RefSeq" id="XP_020008204.2"/>
    </source>
</evidence>
<dbReference type="InterPro" id="IPR012864">
    <property type="entry name" value="PCO/ADO"/>
</dbReference>
<dbReference type="PANTHER" id="PTHR22966">
    <property type="entry name" value="2-AMINOETHANETHIOL DIOXYGENASE"/>
    <property type="match status" value="1"/>
</dbReference>
<dbReference type="GO" id="GO:0005739">
    <property type="term" value="C:mitochondrion"/>
    <property type="evidence" value="ECO:0007669"/>
    <property type="project" value="TreeGrafter"/>
</dbReference>
<dbReference type="PANTHER" id="PTHR22966:SF61">
    <property type="entry name" value="2-AMINOETHANETHIOL DIOXYGENASE"/>
    <property type="match status" value="1"/>
</dbReference>
<dbReference type="GO" id="GO:0016702">
    <property type="term" value="F:oxidoreductase activity, acting on single donors with incorporation of molecular oxygen, incorporation of two atoms of oxygen"/>
    <property type="evidence" value="ECO:0007669"/>
    <property type="project" value="InterPro"/>
</dbReference>
<gene>
    <name evidence="5" type="primary">LOC109676110</name>
</gene>
<evidence type="ECO:0000313" key="4">
    <source>
        <dbReference type="Proteomes" id="UP001732720"/>
    </source>
</evidence>
<dbReference type="OrthoDB" id="271433at2759"/>
<sequence>MAASGDHKGWMGRVLKGWRMGWGRLWRTEAQPNLLSGSQAPLIQRVACQAHVTFPGGRDHSSALCGVACGSQEQIPPDFAENLSKLKILVAQVHAEDLCIAPRETTPKPLKPHLPRVTYMHICDTDGFSLSVFLLQRDARIPLHDHPGMHGVLKVLYGTIRISCMDQLEVGGDQCPGAESQLFQTPLQQEALRPAVFRSQAEYTEASGPCILTPHLDNLHQIEAVDGPAAFLDILAPPYNTDQGRECRYYRVLDPLRPKEASSSASDLPREVWLLETPKDADFWGEEEPYPGPKVLL</sequence>
<keyword evidence="1" id="KW-0479">Metal-binding</keyword>
<dbReference type="InterPro" id="IPR011051">
    <property type="entry name" value="RmlC_Cupin_sf"/>
</dbReference>
<dbReference type="Gene3D" id="2.60.120.10">
    <property type="entry name" value="Jelly Rolls"/>
    <property type="match status" value="1"/>
</dbReference>
<dbReference type="KEGG" id="ccan:109676110"/>
<protein>
    <submittedName>
        <fullName evidence="5">2-aminoethanethiol dioxygenase-like</fullName>
    </submittedName>
</protein>
<organism evidence="5">
    <name type="scientific">Castor canadensis</name>
    <name type="common">American beaver</name>
    <dbReference type="NCBI Taxonomy" id="51338"/>
    <lineage>
        <taxon>Eukaryota</taxon>
        <taxon>Metazoa</taxon>
        <taxon>Chordata</taxon>
        <taxon>Craniata</taxon>
        <taxon>Vertebrata</taxon>
        <taxon>Euteleostomi</taxon>
        <taxon>Mammalia</taxon>
        <taxon>Eutheria</taxon>
        <taxon>Euarchontoglires</taxon>
        <taxon>Glires</taxon>
        <taxon>Rodentia</taxon>
        <taxon>Castorimorpha</taxon>
        <taxon>Castoridae</taxon>
        <taxon>Castor</taxon>
    </lineage>
</organism>
<evidence type="ECO:0000256" key="2">
    <source>
        <dbReference type="ARBA" id="ARBA00023002"/>
    </source>
</evidence>
<dbReference type="CDD" id="cd20289">
    <property type="entry name" value="cupin_ADO"/>
    <property type="match status" value="1"/>
</dbReference>
<keyword evidence="2" id="KW-0560">Oxidoreductase</keyword>
<dbReference type="GO" id="GO:0046872">
    <property type="term" value="F:metal ion binding"/>
    <property type="evidence" value="ECO:0007669"/>
    <property type="project" value="UniProtKB-KW"/>
</dbReference>
<dbReference type="InterPro" id="IPR014710">
    <property type="entry name" value="RmlC-like_jellyroll"/>
</dbReference>
<dbReference type="RefSeq" id="XP_020008204.2">
    <property type="nucleotide sequence ID" value="XM_020152615.2"/>
</dbReference>
<keyword evidence="4" id="KW-1185">Reference proteome</keyword>
<evidence type="ECO:0000256" key="1">
    <source>
        <dbReference type="ARBA" id="ARBA00022723"/>
    </source>
</evidence>
<dbReference type="AlphaFoldDB" id="A0A8B7TKM0"/>
<proteinExistence type="predicted"/>
<dbReference type="GeneID" id="109676110"/>
<name>A0A8B7TKM0_CASCN</name>
<dbReference type="SUPFAM" id="SSF51182">
    <property type="entry name" value="RmlC-like cupins"/>
    <property type="match status" value="1"/>
</dbReference>
<evidence type="ECO:0000256" key="3">
    <source>
        <dbReference type="ARBA" id="ARBA00023004"/>
    </source>
</evidence>
<reference evidence="5" key="1">
    <citation type="submission" date="2025-08" db="UniProtKB">
        <authorList>
            <consortium name="RefSeq"/>
        </authorList>
    </citation>
    <scope>IDENTIFICATION</scope>
</reference>
<accession>A0A8B7TKM0</accession>
<dbReference type="Proteomes" id="UP001732720">
    <property type="component" value="Chromosome 19"/>
</dbReference>
<dbReference type="Pfam" id="PF07847">
    <property type="entry name" value="PCO_ADO"/>
    <property type="match status" value="1"/>
</dbReference>
<keyword evidence="3" id="KW-0408">Iron</keyword>